<evidence type="ECO:0000313" key="4">
    <source>
        <dbReference type="Proteomes" id="UP001318860"/>
    </source>
</evidence>
<accession>A0ABR0VSR3</accession>
<dbReference type="Proteomes" id="UP001318860">
    <property type="component" value="Unassembled WGS sequence"/>
</dbReference>
<dbReference type="PANTHER" id="PTHR47592:SF27">
    <property type="entry name" value="OS08G0421700 PROTEIN"/>
    <property type="match status" value="1"/>
</dbReference>
<reference evidence="3 4" key="1">
    <citation type="journal article" date="2021" name="Comput. Struct. Biotechnol. J.">
        <title>De novo genome assembly of the potent medicinal plant Rehmannia glutinosa using nanopore technology.</title>
        <authorList>
            <person name="Ma L."/>
            <person name="Dong C."/>
            <person name="Song C."/>
            <person name="Wang X."/>
            <person name="Zheng X."/>
            <person name="Niu Y."/>
            <person name="Chen S."/>
            <person name="Feng W."/>
        </authorList>
    </citation>
    <scope>NUCLEOTIDE SEQUENCE [LARGE SCALE GENOMIC DNA]</scope>
    <source>
        <strain evidence="3">DH-2019</strain>
    </source>
</reference>
<feature type="region of interest" description="Disordered" evidence="1">
    <location>
        <begin position="1"/>
        <end position="22"/>
    </location>
</feature>
<dbReference type="EMBL" id="JABTTQ020000864">
    <property type="protein sequence ID" value="KAK6137231.1"/>
    <property type="molecule type" value="Genomic_DNA"/>
</dbReference>
<dbReference type="InterPro" id="IPR054722">
    <property type="entry name" value="PolX-like_BBD"/>
</dbReference>
<sequence>MAKDCRHPKKGNQSGNQQANVTEDKSIPIDLSELDLSAVVFEANMVDNPRKWWIDTGATRHICADKEMFSSFCLINGRKLFMGNSSTSNIVGLGKVVLKMTSGKELTLVDVLHVLDIRKNLVSGPLLSKAGFRLVFESDKFVMTKNGLCLCKGYLDKGLFKMSVMSAFSPRGEE</sequence>
<gene>
    <name evidence="3" type="ORF">DH2020_029020</name>
</gene>
<comment type="caution">
    <text evidence="3">The sequence shown here is derived from an EMBL/GenBank/DDBJ whole genome shotgun (WGS) entry which is preliminary data.</text>
</comment>
<dbReference type="PANTHER" id="PTHR47592">
    <property type="entry name" value="PBF68 PROTEIN"/>
    <property type="match status" value="1"/>
</dbReference>
<evidence type="ECO:0000256" key="1">
    <source>
        <dbReference type="SAM" id="MobiDB-lite"/>
    </source>
</evidence>
<feature type="compositionally biased region" description="Polar residues" evidence="1">
    <location>
        <begin position="11"/>
        <end position="21"/>
    </location>
</feature>
<evidence type="ECO:0000259" key="2">
    <source>
        <dbReference type="Pfam" id="PF22936"/>
    </source>
</evidence>
<name>A0ABR0VSR3_REHGL</name>
<proteinExistence type="predicted"/>
<protein>
    <recommendedName>
        <fullName evidence="2">Retrovirus-related Pol polyprotein from transposon TNT 1-94-like beta-barrel domain-containing protein</fullName>
    </recommendedName>
</protein>
<evidence type="ECO:0000313" key="3">
    <source>
        <dbReference type="EMBL" id="KAK6137231.1"/>
    </source>
</evidence>
<dbReference type="Pfam" id="PF22936">
    <property type="entry name" value="Pol_BBD"/>
    <property type="match status" value="1"/>
</dbReference>
<feature type="domain" description="Retrovirus-related Pol polyprotein from transposon TNT 1-94-like beta-barrel" evidence="2">
    <location>
        <begin position="52"/>
        <end position="132"/>
    </location>
</feature>
<keyword evidence="4" id="KW-1185">Reference proteome</keyword>
<feature type="compositionally biased region" description="Basic residues" evidence="1">
    <location>
        <begin position="1"/>
        <end position="10"/>
    </location>
</feature>
<organism evidence="3 4">
    <name type="scientific">Rehmannia glutinosa</name>
    <name type="common">Chinese foxglove</name>
    <dbReference type="NCBI Taxonomy" id="99300"/>
    <lineage>
        <taxon>Eukaryota</taxon>
        <taxon>Viridiplantae</taxon>
        <taxon>Streptophyta</taxon>
        <taxon>Embryophyta</taxon>
        <taxon>Tracheophyta</taxon>
        <taxon>Spermatophyta</taxon>
        <taxon>Magnoliopsida</taxon>
        <taxon>eudicotyledons</taxon>
        <taxon>Gunneridae</taxon>
        <taxon>Pentapetalae</taxon>
        <taxon>asterids</taxon>
        <taxon>lamiids</taxon>
        <taxon>Lamiales</taxon>
        <taxon>Orobanchaceae</taxon>
        <taxon>Rehmannieae</taxon>
        <taxon>Rehmannia</taxon>
    </lineage>
</organism>